<accession>A0A438NDL9</accession>
<reference evidence="5 6" key="1">
    <citation type="submission" date="2017-03" db="EMBL/GenBank/DDBJ databases">
        <title>Genomes of endolithic fungi from Antarctica.</title>
        <authorList>
            <person name="Coleine C."/>
            <person name="Masonjones S."/>
            <person name="Stajich J.E."/>
        </authorList>
    </citation>
    <scope>NUCLEOTIDE SEQUENCE [LARGE SCALE GENOMIC DNA]</scope>
    <source>
        <strain evidence="5 6">CCFEE 6314</strain>
    </source>
</reference>
<dbReference type="InterPro" id="IPR051091">
    <property type="entry name" value="O-Glucosyltr/Glycosyltrsf_90"/>
</dbReference>
<dbReference type="Pfam" id="PF05686">
    <property type="entry name" value="Glyco_transf_90"/>
    <property type="match status" value="1"/>
</dbReference>
<sequence>MGALDTLCYWISILTAAALTALVPKSTAHDRPIHILVAASLACAFALPTIHRLLPNLFRPSRFKQKGGYNSIPLASVGNFKASTTFYSDTTSTTQNRKAAKVRITVLAALVAVLALRLEVYRRITKATECTITSVEVFLPFLLAAYDALRSQKNVALDRDSGPDVNIYQSFRNNLASSVVAPRLRYLLPVFLICCGCYLVQSLWASLNSTYICPITTGEPHSIPALQLLALFLDVAATIIAYETSPNSDGTHLSPRRCMVLWSSAFLSTSVIWLIVGCILYVFKPELRTWLFLIFPPIDFSTILAAGLHTFLFCILVISTLHSVIVYGLLDMYIHLTLAIIMVPVSEFIWSHKYPFPPTSKTNITIAFALAYLGWYCHRRIQQYLGEKEPLRRSRFLLATVALFLLLLPTWRVQDFIHYHPIDMLIYDAQICHNKYLQSVGNTTSLEETVARYQKRYNRLPPPGFDLWFEYAKKRSALIVDEFDQIHQDLEPFWKIPPHVLRKDTWIMVSNPWNEISGISIRQGQASVLPNVLPTHKWMLDGVAVLINKFAEHLPDMDLAFNLNDEARVAVPYGDLEAPHQKNQPPVETAPNYWYPVAKAPISDTVFKDMSFRNTFREFGSVGCPPSSYARSHPHVSSRSHLCHECTAPHSLGQFLANWTGAADICHQPDLAHLNGFYLSPAAFKTSHQLMPVFSQSKPHGYNDILYPSAWNYMDKVKYSPSDATGKPGEPDFKPGYPDVPFKEKQNVLFWRGATSEGVSSGDHSWRGMTRQRLVHMANNLTTSAHDYITILLPHFANYKKYKYVTLSGTSPQTLGLKTDIAIVDRIARCGGIGLYDCTDQEKEFGLVGPSNFQAHWQYKFLFDLDGAGFSGRFLAFLESHSLPFKTALFREWYDSRIRAWHHFVPQDPRLHGVWSTLAYFAGVNGTLYGDKIWWKAHEAEAERIAEQGRDWVNKAIRKEDMEIYFFRLLLEWARITNDSRDKLGFTV</sequence>
<dbReference type="SMART" id="SM00672">
    <property type="entry name" value="CAP10"/>
    <property type="match status" value="1"/>
</dbReference>
<keyword evidence="2" id="KW-0808">Transferase</keyword>
<feature type="transmembrane region" description="Helical" evidence="3">
    <location>
        <begin position="186"/>
        <end position="205"/>
    </location>
</feature>
<feature type="transmembrane region" description="Helical" evidence="3">
    <location>
        <begin position="396"/>
        <end position="413"/>
    </location>
</feature>
<dbReference type="AlphaFoldDB" id="A0A438NDL9"/>
<keyword evidence="3" id="KW-1133">Transmembrane helix</keyword>
<feature type="transmembrane region" description="Helical" evidence="3">
    <location>
        <begin position="33"/>
        <end position="54"/>
    </location>
</feature>
<comment type="caution">
    <text evidence="5">The sequence shown here is derived from an EMBL/GenBank/DDBJ whole genome shotgun (WGS) entry which is preliminary data.</text>
</comment>
<feature type="transmembrane region" description="Helical" evidence="3">
    <location>
        <begin position="356"/>
        <end position="375"/>
    </location>
</feature>
<dbReference type="EMBL" id="NAJM01000007">
    <property type="protein sequence ID" value="RVX73729.1"/>
    <property type="molecule type" value="Genomic_DNA"/>
</dbReference>
<evidence type="ECO:0000313" key="5">
    <source>
        <dbReference type="EMBL" id="RVX73729.1"/>
    </source>
</evidence>
<protein>
    <recommendedName>
        <fullName evidence="4">Glycosyl transferase CAP10 domain-containing protein</fullName>
    </recommendedName>
</protein>
<feature type="domain" description="Glycosyl transferase CAP10" evidence="4">
    <location>
        <begin position="661"/>
        <end position="973"/>
    </location>
</feature>
<organism evidence="5 6">
    <name type="scientific">Exophiala mesophila</name>
    <name type="common">Black yeast-like fungus</name>
    <dbReference type="NCBI Taxonomy" id="212818"/>
    <lineage>
        <taxon>Eukaryota</taxon>
        <taxon>Fungi</taxon>
        <taxon>Dikarya</taxon>
        <taxon>Ascomycota</taxon>
        <taxon>Pezizomycotina</taxon>
        <taxon>Eurotiomycetes</taxon>
        <taxon>Chaetothyriomycetidae</taxon>
        <taxon>Chaetothyriales</taxon>
        <taxon>Herpotrichiellaceae</taxon>
        <taxon>Exophiala</taxon>
    </lineage>
</organism>
<comment type="similarity">
    <text evidence="1">Belongs to the glycosyltransferase 90 family.</text>
</comment>
<dbReference type="PANTHER" id="PTHR12203">
    <property type="entry name" value="KDEL LYS-ASP-GLU-LEU CONTAINING - RELATED"/>
    <property type="match status" value="1"/>
</dbReference>
<dbReference type="VEuPathDB" id="FungiDB:PV10_06293"/>
<feature type="transmembrane region" description="Helical" evidence="3">
    <location>
        <begin position="262"/>
        <end position="283"/>
    </location>
</feature>
<gene>
    <name evidence="5" type="ORF">B0A52_02619</name>
</gene>
<dbReference type="PANTHER" id="PTHR12203:SF35">
    <property type="entry name" value="PROTEIN O-GLUCOSYLTRANSFERASE 1"/>
    <property type="match status" value="1"/>
</dbReference>
<feature type="transmembrane region" description="Helical" evidence="3">
    <location>
        <begin position="332"/>
        <end position="350"/>
    </location>
</feature>
<feature type="transmembrane region" description="Helical" evidence="3">
    <location>
        <begin position="303"/>
        <end position="325"/>
    </location>
</feature>
<name>A0A438NDL9_EXOME</name>
<dbReference type="InterPro" id="IPR006598">
    <property type="entry name" value="CAP10"/>
</dbReference>
<feature type="transmembrane region" description="Helical" evidence="3">
    <location>
        <begin position="225"/>
        <end position="242"/>
    </location>
</feature>
<proteinExistence type="inferred from homology"/>
<evidence type="ECO:0000256" key="3">
    <source>
        <dbReference type="SAM" id="Phobius"/>
    </source>
</evidence>
<dbReference type="Proteomes" id="UP000288859">
    <property type="component" value="Unassembled WGS sequence"/>
</dbReference>
<feature type="transmembrane region" description="Helical" evidence="3">
    <location>
        <begin position="7"/>
        <end position="27"/>
    </location>
</feature>
<evidence type="ECO:0000313" key="6">
    <source>
        <dbReference type="Proteomes" id="UP000288859"/>
    </source>
</evidence>
<evidence type="ECO:0000256" key="1">
    <source>
        <dbReference type="ARBA" id="ARBA00010118"/>
    </source>
</evidence>
<keyword evidence="3" id="KW-0812">Transmembrane</keyword>
<dbReference type="OrthoDB" id="541052at2759"/>
<keyword evidence="3" id="KW-0472">Membrane</keyword>
<evidence type="ECO:0000256" key="2">
    <source>
        <dbReference type="ARBA" id="ARBA00022679"/>
    </source>
</evidence>
<dbReference type="GO" id="GO:0016740">
    <property type="term" value="F:transferase activity"/>
    <property type="evidence" value="ECO:0007669"/>
    <property type="project" value="UniProtKB-KW"/>
</dbReference>
<evidence type="ECO:0000259" key="4">
    <source>
        <dbReference type="SMART" id="SM00672"/>
    </source>
</evidence>